<dbReference type="PROSITE" id="PS50889">
    <property type="entry name" value="S4"/>
    <property type="match status" value="1"/>
</dbReference>
<keyword evidence="3" id="KW-0694">RNA-binding</keyword>
<evidence type="ECO:0000313" key="8">
    <source>
        <dbReference type="Proteomes" id="UP000030681"/>
    </source>
</evidence>
<dbReference type="Pfam" id="PF01479">
    <property type="entry name" value="S4"/>
    <property type="match status" value="1"/>
</dbReference>
<gene>
    <name evidence="7" type="ORF">PVVCY_0301680</name>
    <name evidence="6" type="ORF">YYE_04741</name>
</gene>
<dbReference type="GO" id="GO:0003723">
    <property type="term" value="F:RNA binding"/>
    <property type="evidence" value="ECO:0007669"/>
    <property type="project" value="UniProtKB-KW"/>
</dbReference>
<dbReference type="InterPro" id="IPR036986">
    <property type="entry name" value="S4_RNA-bd_sf"/>
</dbReference>
<keyword evidence="4" id="KW-0472">Membrane</keyword>
<dbReference type="VEuPathDB" id="PlasmoDB:PVVCY_0301680"/>
<dbReference type="Gene3D" id="3.30.70.1560">
    <property type="entry name" value="Alpha-L RNA-binding motif"/>
    <property type="match status" value="1"/>
</dbReference>
<organism evidence="6 8">
    <name type="scientific">Plasmodium vinckei vinckei</name>
    <dbReference type="NCBI Taxonomy" id="54757"/>
    <lineage>
        <taxon>Eukaryota</taxon>
        <taxon>Sar</taxon>
        <taxon>Alveolata</taxon>
        <taxon>Apicomplexa</taxon>
        <taxon>Aconoidasida</taxon>
        <taxon>Haemosporida</taxon>
        <taxon>Plasmodiidae</taxon>
        <taxon>Plasmodium</taxon>
        <taxon>Plasmodium (Vinckeia)</taxon>
    </lineage>
</organism>
<dbReference type="AlphaFoldDB" id="A0A081IA49"/>
<evidence type="ECO:0000256" key="2">
    <source>
        <dbReference type="ARBA" id="ARBA00023235"/>
    </source>
</evidence>
<dbReference type="RefSeq" id="XP_008626600.1">
    <property type="nucleotide sequence ID" value="XM_008628378.2"/>
</dbReference>
<dbReference type="SUPFAM" id="SSF55120">
    <property type="entry name" value="Pseudouridine synthase"/>
    <property type="match status" value="1"/>
</dbReference>
<protein>
    <submittedName>
        <fullName evidence="7">Pseudouridine synthase, putative</fullName>
    </submittedName>
    <submittedName>
        <fullName evidence="6">Pseudouridylate synthase</fullName>
    </submittedName>
</protein>
<dbReference type="PANTHER" id="PTHR47683:SF2">
    <property type="entry name" value="RNA-BINDING S4 DOMAIN-CONTAINING PROTEIN"/>
    <property type="match status" value="1"/>
</dbReference>
<feature type="transmembrane region" description="Helical" evidence="4">
    <location>
        <begin position="12"/>
        <end position="29"/>
    </location>
</feature>
<dbReference type="CDD" id="cd00165">
    <property type="entry name" value="S4"/>
    <property type="match status" value="1"/>
</dbReference>
<dbReference type="PANTHER" id="PTHR47683">
    <property type="entry name" value="PSEUDOURIDINE SYNTHASE FAMILY PROTEIN-RELATED"/>
    <property type="match status" value="1"/>
</dbReference>
<dbReference type="NCBIfam" id="TIGR00093">
    <property type="entry name" value="pseudouridine synthase"/>
    <property type="match status" value="1"/>
</dbReference>
<dbReference type="SUPFAM" id="SSF55174">
    <property type="entry name" value="Alpha-L RNA-binding motif"/>
    <property type="match status" value="1"/>
</dbReference>
<keyword evidence="4" id="KW-1133">Transmembrane helix</keyword>
<accession>A0A081IA49</accession>
<proteinExistence type="inferred from homology"/>
<dbReference type="Proteomes" id="UP000030681">
    <property type="component" value="Unassembled WGS sequence"/>
</dbReference>
<dbReference type="Proteomes" id="UP000290582">
    <property type="component" value="Chromosome PVVCY_03"/>
</dbReference>
<evidence type="ECO:0000256" key="4">
    <source>
        <dbReference type="SAM" id="Phobius"/>
    </source>
</evidence>
<dbReference type="EMBL" id="KL446956">
    <property type="protein sequence ID" value="KEG00557.1"/>
    <property type="molecule type" value="Genomic_DNA"/>
</dbReference>
<dbReference type="InterPro" id="IPR050343">
    <property type="entry name" value="RsuA_PseudoU_synthase"/>
</dbReference>
<keyword evidence="2" id="KW-0413">Isomerase</keyword>
<dbReference type="CDD" id="cd02870">
    <property type="entry name" value="PseudoU_synth_RsuA_like"/>
    <property type="match status" value="1"/>
</dbReference>
<sequence length="321" mass="38039">MKKLFNAYLKRYVLFLYLFLLLFICIKKYRTFTVLQTNCNKNENIIRLNKLISINNKISRRKADKFIQNANIKINNKIVLNPGTHVDIAKDQVKVNEKKINIQNIKKIINNYKISSTNQSTYKWIVLHKPKGLLCTNQDEKDRKSIFSIFPDDLLQKYRIVSVGRLDRNTSGVLLLTNEYAWINKLTHPKYERVRKYMIHIEGPVRMDALKTLADGVYLKDEYDSKKKNQKTQPALIEVLREENVNIQNQIKKISVLNISIKEGRNRQIRKMFQQINQPIIKIKRTAFENITLKNIRLPKQYRELTKKEITSLKTRDFLNN</sequence>
<keyword evidence="4" id="KW-0812">Transmembrane</keyword>
<dbReference type="Pfam" id="PF00849">
    <property type="entry name" value="PseudoU_synth_2"/>
    <property type="match status" value="1"/>
</dbReference>
<reference evidence="7 9" key="2">
    <citation type="submission" date="2019-01" db="EMBL/GenBank/DDBJ databases">
        <authorList>
            <person name="Ramaprasad A."/>
        </authorList>
    </citation>
    <scope>NUCLEOTIDE SEQUENCE [LARGE SCALE GENOMIC DNA]</scope>
</reference>
<dbReference type="InterPro" id="IPR000748">
    <property type="entry name" value="PsdUridine_synth_RsuA/RluB/E/F"/>
</dbReference>
<dbReference type="PROSITE" id="PS01149">
    <property type="entry name" value="PSI_RSU"/>
    <property type="match status" value="1"/>
</dbReference>
<evidence type="ECO:0000256" key="1">
    <source>
        <dbReference type="ARBA" id="ARBA00008348"/>
    </source>
</evidence>
<dbReference type="InterPro" id="IPR006145">
    <property type="entry name" value="PsdUridine_synth_RsuA/RluA"/>
</dbReference>
<dbReference type="Gene3D" id="3.30.70.580">
    <property type="entry name" value="Pseudouridine synthase I, catalytic domain, N-terminal subdomain"/>
    <property type="match status" value="1"/>
</dbReference>
<feature type="domain" description="RNA-binding S4" evidence="5">
    <location>
        <begin position="46"/>
        <end position="106"/>
    </location>
</feature>
<comment type="similarity">
    <text evidence="1">Belongs to the pseudouridine synthase RsuA family.</text>
</comment>
<dbReference type="GO" id="GO:0009982">
    <property type="term" value="F:pseudouridine synthase activity"/>
    <property type="evidence" value="ECO:0007669"/>
    <property type="project" value="InterPro"/>
</dbReference>
<dbReference type="InterPro" id="IPR020094">
    <property type="entry name" value="TruA/RsuA/RluB/E/F_N"/>
</dbReference>
<dbReference type="GO" id="GO:0006364">
    <property type="term" value="P:rRNA processing"/>
    <property type="evidence" value="ECO:0007669"/>
    <property type="project" value="UniProtKB-ARBA"/>
</dbReference>
<dbReference type="KEGG" id="pvv:PVVCY_0301680"/>
<name>A0A081IA49_PLAVN</name>
<dbReference type="Gene3D" id="3.10.290.10">
    <property type="entry name" value="RNA-binding S4 domain"/>
    <property type="match status" value="1"/>
</dbReference>
<dbReference type="InterPro" id="IPR018496">
    <property type="entry name" value="PsdUridine_synth_RsuA/RluB_CS"/>
</dbReference>
<dbReference type="InterPro" id="IPR020103">
    <property type="entry name" value="PsdUridine_synth_cat_dom_sf"/>
</dbReference>
<dbReference type="EMBL" id="LR215059">
    <property type="protein sequence ID" value="VEV54896.1"/>
    <property type="molecule type" value="Genomic_DNA"/>
</dbReference>
<evidence type="ECO:0000256" key="3">
    <source>
        <dbReference type="PROSITE-ProRule" id="PRU00182"/>
    </source>
</evidence>
<dbReference type="InterPro" id="IPR002942">
    <property type="entry name" value="S4_RNA-bd"/>
</dbReference>
<reference evidence="6 8" key="1">
    <citation type="submission" date="2013-02" db="EMBL/GenBank/DDBJ databases">
        <title>The Genome Sequence of Plasmodium vinckei vinckei.</title>
        <authorList>
            <consortium name="The Broad Institute Genome Sequencing Platform"/>
            <consortium name="The Broad Institute Genome Sequencing Center for Infectious Disease"/>
            <person name="Neafsey D."/>
            <person name="Cheeseman I."/>
            <person name="Volkman S."/>
            <person name="Adams J."/>
            <person name="Walker B."/>
            <person name="Young S.K."/>
            <person name="Zeng Q."/>
            <person name="Gargeya S."/>
            <person name="Fitzgerald M."/>
            <person name="Haas B."/>
            <person name="Abouelleil A."/>
            <person name="Alvarado L."/>
            <person name="Arachchi H.M."/>
            <person name="Berlin A.M."/>
            <person name="Chapman S.B."/>
            <person name="Dewar J."/>
            <person name="Goldberg J."/>
            <person name="Griggs A."/>
            <person name="Gujja S."/>
            <person name="Hansen M."/>
            <person name="Howarth C."/>
            <person name="Imamovic A."/>
            <person name="Larimer J."/>
            <person name="McCowan C."/>
            <person name="Murphy C."/>
            <person name="Neiman D."/>
            <person name="Pearson M."/>
            <person name="Priest M."/>
            <person name="Roberts A."/>
            <person name="Saif S."/>
            <person name="Shea T."/>
            <person name="Sisk P."/>
            <person name="Sykes S."/>
            <person name="Wortman J."/>
            <person name="Nusbaum C."/>
            <person name="Birren B."/>
        </authorList>
    </citation>
    <scope>NUCLEOTIDE SEQUENCE [LARGE SCALE GENOMIC DNA]</scope>
    <source>
        <strain evidence="6">Vinckei</strain>
        <strain evidence="8">vinckei</strain>
    </source>
</reference>
<dbReference type="GeneID" id="19962947"/>
<evidence type="ECO:0000313" key="7">
    <source>
        <dbReference type="EMBL" id="VEV54896.1"/>
    </source>
</evidence>
<dbReference type="GO" id="GO:0001522">
    <property type="term" value="P:pseudouridine synthesis"/>
    <property type="evidence" value="ECO:0007669"/>
    <property type="project" value="InterPro"/>
</dbReference>
<dbReference type="OrthoDB" id="440619at2759"/>
<evidence type="ECO:0000313" key="6">
    <source>
        <dbReference type="EMBL" id="KEG00557.1"/>
    </source>
</evidence>
<dbReference type="SMART" id="SM00363">
    <property type="entry name" value="S4"/>
    <property type="match status" value="1"/>
</dbReference>
<evidence type="ECO:0000259" key="5">
    <source>
        <dbReference type="SMART" id="SM00363"/>
    </source>
</evidence>
<dbReference type="InterPro" id="IPR042092">
    <property type="entry name" value="PsdUridine_s_RsuA/RluB/E/F_cat"/>
</dbReference>
<evidence type="ECO:0000313" key="9">
    <source>
        <dbReference type="Proteomes" id="UP000290582"/>
    </source>
</evidence>